<dbReference type="EMBL" id="QLTT01000001">
    <property type="protein sequence ID" value="RAS70785.1"/>
    <property type="molecule type" value="Genomic_DNA"/>
</dbReference>
<reference evidence="2 4" key="1">
    <citation type="submission" date="2018-05" db="EMBL/GenBank/DDBJ databases">
        <title>Genomic Encyclopedia of Type Strains, Phase IV (KMG-IV): sequencing the most valuable type-strain genomes for metagenomic binning, comparative biology and taxonomic classification.</title>
        <authorList>
            <person name="Goeker M."/>
        </authorList>
    </citation>
    <scope>NUCLEOTIDE SEQUENCE [LARGE SCALE GENOMIC DNA]</scope>
    <source>
        <strain evidence="3 5">DSM 45479</strain>
        <strain evidence="2 4">DSM 45480</strain>
    </source>
</reference>
<dbReference type="InterPro" id="IPR011037">
    <property type="entry name" value="Pyrv_Knase-like_insert_dom_sf"/>
</dbReference>
<dbReference type="EMBL" id="QGHB01000031">
    <property type="protein sequence ID" value="PWK77501.1"/>
    <property type="molecule type" value="Genomic_DNA"/>
</dbReference>
<dbReference type="OrthoDB" id="192945at2"/>
<dbReference type="RefSeq" id="WP_109643008.1">
    <property type="nucleotide sequence ID" value="NZ_QGHB01000031.1"/>
</dbReference>
<sequence>MAARREVEIVALHVSAVHAFEGRPSDGPRPDPEPVGRDHVELRAGLGIVGDRFFNHPAHHNAAVTVIAAESLDPWPVDPLVARRNIVVRGFDVDALARGTVFSLDTGAGPVRFEVHRPASPCAWMDVVVAPGALKALRGKGGKRCVPLDDGVLRVGPAVLVLG</sequence>
<feature type="domain" description="MOSC" evidence="1">
    <location>
        <begin position="32"/>
        <end position="162"/>
    </location>
</feature>
<dbReference type="PROSITE" id="PS51340">
    <property type="entry name" value="MOSC"/>
    <property type="match status" value="1"/>
</dbReference>
<proteinExistence type="predicted"/>
<name>A0A316HBV2_9PSEU</name>
<evidence type="ECO:0000313" key="2">
    <source>
        <dbReference type="EMBL" id="PWK77501.1"/>
    </source>
</evidence>
<evidence type="ECO:0000313" key="4">
    <source>
        <dbReference type="Proteomes" id="UP000246005"/>
    </source>
</evidence>
<evidence type="ECO:0000313" key="5">
    <source>
        <dbReference type="Proteomes" id="UP000248714"/>
    </source>
</evidence>
<protein>
    <recommendedName>
        <fullName evidence="1">MOSC domain-containing protein</fullName>
    </recommendedName>
</protein>
<dbReference type="GO" id="GO:0030151">
    <property type="term" value="F:molybdenum ion binding"/>
    <property type="evidence" value="ECO:0007669"/>
    <property type="project" value="InterPro"/>
</dbReference>
<keyword evidence="5" id="KW-1185">Reference proteome</keyword>
<comment type="caution">
    <text evidence="2">The sequence shown here is derived from an EMBL/GenBank/DDBJ whole genome shotgun (WGS) entry which is preliminary data.</text>
</comment>
<dbReference type="GO" id="GO:0003824">
    <property type="term" value="F:catalytic activity"/>
    <property type="evidence" value="ECO:0007669"/>
    <property type="project" value="InterPro"/>
</dbReference>
<evidence type="ECO:0000313" key="3">
    <source>
        <dbReference type="EMBL" id="RAS70785.1"/>
    </source>
</evidence>
<dbReference type="SUPFAM" id="SSF50800">
    <property type="entry name" value="PK beta-barrel domain-like"/>
    <property type="match status" value="1"/>
</dbReference>
<accession>A0A316HBV2</accession>
<dbReference type="Proteomes" id="UP000248714">
    <property type="component" value="Unassembled WGS sequence"/>
</dbReference>
<dbReference type="Pfam" id="PF03473">
    <property type="entry name" value="MOSC"/>
    <property type="match status" value="1"/>
</dbReference>
<organism evidence="2 4">
    <name type="scientific">Lentzea atacamensis</name>
    <dbReference type="NCBI Taxonomy" id="531938"/>
    <lineage>
        <taxon>Bacteria</taxon>
        <taxon>Bacillati</taxon>
        <taxon>Actinomycetota</taxon>
        <taxon>Actinomycetes</taxon>
        <taxon>Pseudonocardiales</taxon>
        <taxon>Pseudonocardiaceae</taxon>
        <taxon>Lentzea</taxon>
    </lineage>
</organism>
<dbReference type="Proteomes" id="UP000246005">
    <property type="component" value="Unassembled WGS sequence"/>
</dbReference>
<dbReference type="Gene3D" id="2.40.33.20">
    <property type="entry name" value="PK beta-barrel domain-like"/>
    <property type="match status" value="1"/>
</dbReference>
<dbReference type="InterPro" id="IPR005302">
    <property type="entry name" value="MoCF_Sase_C"/>
</dbReference>
<gene>
    <name evidence="3" type="ORF">C8D87_1011086</name>
    <name evidence="2" type="ORF">C8D88_13115</name>
</gene>
<dbReference type="AlphaFoldDB" id="A0A316HBV2"/>
<dbReference type="GO" id="GO:0030170">
    <property type="term" value="F:pyridoxal phosphate binding"/>
    <property type="evidence" value="ECO:0007669"/>
    <property type="project" value="InterPro"/>
</dbReference>
<evidence type="ECO:0000259" key="1">
    <source>
        <dbReference type="PROSITE" id="PS51340"/>
    </source>
</evidence>